<keyword evidence="3" id="KW-1185">Reference proteome</keyword>
<reference evidence="2 3" key="1">
    <citation type="submission" date="2018-03" db="EMBL/GenBank/DDBJ databases">
        <title>Genomes of Pezizomycetes fungi and the evolution of truffles.</title>
        <authorList>
            <person name="Murat C."/>
            <person name="Payen T."/>
            <person name="Noel B."/>
            <person name="Kuo A."/>
            <person name="Martin F.M."/>
        </authorList>
    </citation>
    <scope>NUCLEOTIDE SEQUENCE [LARGE SCALE GENOMIC DNA]</scope>
    <source>
        <strain evidence="2">091103-1</strain>
    </source>
</reference>
<evidence type="ECO:0000259" key="1">
    <source>
        <dbReference type="Pfam" id="PF03184"/>
    </source>
</evidence>
<dbReference type="GO" id="GO:0003676">
    <property type="term" value="F:nucleic acid binding"/>
    <property type="evidence" value="ECO:0007669"/>
    <property type="project" value="InterPro"/>
</dbReference>
<proteinExistence type="predicted"/>
<dbReference type="OrthoDB" id="5425161at2759"/>
<comment type="caution">
    <text evidence="2">The sequence shown here is derived from an EMBL/GenBank/DDBJ whole genome shotgun (WGS) entry which is preliminary data.</text>
</comment>
<dbReference type="InterPro" id="IPR004875">
    <property type="entry name" value="DDE_SF_endonuclease_dom"/>
</dbReference>
<feature type="domain" description="DDE-1" evidence="1">
    <location>
        <begin position="9"/>
        <end position="79"/>
    </location>
</feature>
<organism evidence="2 3">
    <name type="scientific">Tuber magnatum</name>
    <name type="common">white Piedmont truffle</name>
    <dbReference type="NCBI Taxonomy" id="42249"/>
    <lineage>
        <taxon>Eukaryota</taxon>
        <taxon>Fungi</taxon>
        <taxon>Dikarya</taxon>
        <taxon>Ascomycota</taxon>
        <taxon>Pezizomycotina</taxon>
        <taxon>Pezizomycetes</taxon>
        <taxon>Pezizales</taxon>
        <taxon>Tuberaceae</taxon>
        <taxon>Tuber</taxon>
    </lineage>
</organism>
<dbReference type="STRING" id="42249.A0A317SH54"/>
<dbReference type="AlphaFoldDB" id="A0A317SH54"/>
<evidence type="ECO:0000313" key="2">
    <source>
        <dbReference type="EMBL" id="PWW72531.1"/>
    </source>
</evidence>
<name>A0A317SH54_9PEZI</name>
<accession>A0A317SH54</accession>
<sequence>RFFDYCLNVKIIPFCLPAHSTHLLQPLDVRLFSPLQRHYGNGLDEFVRNCHAETNYLFYSILMPARQLAFTSSNIQSAWEAEGIIPFNPRRVLGAVKR</sequence>
<protein>
    <recommendedName>
        <fullName evidence="1">DDE-1 domain-containing protein</fullName>
    </recommendedName>
</protein>
<feature type="non-terminal residue" evidence="2">
    <location>
        <position position="98"/>
    </location>
</feature>
<evidence type="ECO:0000313" key="3">
    <source>
        <dbReference type="Proteomes" id="UP000246991"/>
    </source>
</evidence>
<dbReference type="Proteomes" id="UP000246991">
    <property type="component" value="Unassembled WGS sequence"/>
</dbReference>
<feature type="non-terminal residue" evidence="2">
    <location>
        <position position="1"/>
    </location>
</feature>
<gene>
    <name evidence="2" type="ORF">C7212DRAFT_61700</name>
</gene>
<dbReference type="EMBL" id="PYWC01000103">
    <property type="protein sequence ID" value="PWW72531.1"/>
    <property type="molecule type" value="Genomic_DNA"/>
</dbReference>
<dbReference type="Pfam" id="PF03184">
    <property type="entry name" value="DDE_1"/>
    <property type="match status" value="1"/>
</dbReference>